<comment type="caution">
    <text evidence="1">The sequence shown here is derived from an EMBL/GenBank/DDBJ whole genome shotgun (WGS) entry which is preliminary data.</text>
</comment>
<reference evidence="1" key="1">
    <citation type="submission" date="2015-06" db="EMBL/GenBank/DDBJ databases">
        <authorList>
            <person name="Nguyen H."/>
        </authorList>
    </citation>
    <scope>NUCLEOTIDE SEQUENCE</scope>
    <source>
        <strain evidence="1">DAOM 180753</strain>
    </source>
</reference>
<evidence type="ECO:0000313" key="1">
    <source>
        <dbReference type="EMBL" id="KAJ9488098.1"/>
    </source>
</evidence>
<accession>A0AAI9X9F0</accession>
<gene>
    <name evidence="1" type="ORF">VN97_g5203</name>
</gene>
<reference evidence="1" key="2">
    <citation type="journal article" date="2016" name="Fungal Biol.">
        <title>Ochratoxin A production by Penicillium thymicola.</title>
        <authorList>
            <person name="Nguyen H.D.T."/>
            <person name="McMullin D.R."/>
            <person name="Ponomareva E."/>
            <person name="Riley R."/>
            <person name="Pomraning K.R."/>
            <person name="Baker S.E."/>
            <person name="Seifert K.A."/>
        </authorList>
    </citation>
    <scope>NUCLEOTIDE SEQUENCE</scope>
    <source>
        <strain evidence="1">DAOM 180753</strain>
    </source>
</reference>
<dbReference type="Proteomes" id="UP001227192">
    <property type="component" value="Unassembled WGS sequence"/>
</dbReference>
<protein>
    <submittedName>
        <fullName evidence="1">Uncharacterized protein</fullName>
    </submittedName>
</protein>
<keyword evidence="2" id="KW-1185">Reference proteome</keyword>
<sequence length="86" mass="9218">MGCEAAGRKLPARQEPASTCRASNQYEGCRSQGNAPHPAMFIGNAMFTSNALTTCRATLSAELFLPPATQFTANHALHVRGRILDL</sequence>
<name>A0AAI9X9F0_PENTH</name>
<evidence type="ECO:0000313" key="2">
    <source>
        <dbReference type="Proteomes" id="UP001227192"/>
    </source>
</evidence>
<dbReference type="AlphaFoldDB" id="A0AAI9X9F0"/>
<organism evidence="1 2">
    <name type="scientific">Penicillium thymicola</name>
    <dbReference type="NCBI Taxonomy" id="293382"/>
    <lineage>
        <taxon>Eukaryota</taxon>
        <taxon>Fungi</taxon>
        <taxon>Dikarya</taxon>
        <taxon>Ascomycota</taxon>
        <taxon>Pezizomycotina</taxon>
        <taxon>Eurotiomycetes</taxon>
        <taxon>Eurotiomycetidae</taxon>
        <taxon>Eurotiales</taxon>
        <taxon>Aspergillaceae</taxon>
        <taxon>Penicillium</taxon>
    </lineage>
</organism>
<dbReference type="EMBL" id="LACB01000130">
    <property type="protein sequence ID" value="KAJ9488098.1"/>
    <property type="molecule type" value="Genomic_DNA"/>
</dbReference>
<proteinExistence type="predicted"/>